<evidence type="ECO:0000313" key="8">
    <source>
        <dbReference type="Proteomes" id="UP000287609"/>
    </source>
</evidence>
<dbReference type="PROSITE" id="PS01039">
    <property type="entry name" value="SBP_BACTERIAL_3"/>
    <property type="match status" value="1"/>
</dbReference>
<keyword evidence="8" id="KW-1185">Reference proteome</keyword>
<dbReference type="PANTHER" id="PTHR35936:SF17">
    <property type="entry name" value="ARGININE-BINDING EXTRACELLULAR PROTEIN ARTP"/>
    <property type="match status" value="1"/>
</dbReference>
<dbReference type="InterPro" id="IPR001638">
    <property type="entry name" value="Solute-binding_3/MltF_N"/>
</dbReference>
<dbReference type="RefSeq" id="WP_125963252.1">
    <property type="nucleotide sequence ID" value="NZ_QXGM01000001.1"/>
</dbReference>
<proteinExistence type="inferred from homology"/>
<accession>A0A430FTF1</accession>
<comment type="caution">
    <text evidence="7">The sequence shown here is derived from an EMBL/GenBank/DDBJ whole genome shotgun (WGS) entry which is preliminary data.</text>
</comment>
<dbReference type="PANTHER" id="PTHR35936">
    <property type="entry name" value="MEMBRANE-BOUND LYTIC MUREIN TRANSGLYCOSYLASE F"/>
    <property type="match status" value="1"/>
</dbReference>
<name>A0A430FTF1_9BIFI</name>
<reference evidence="7 8" key="1">
    <citation type="submission" date="2018-09" db="EMBL/GenBank/DDBJ databases">
        <title>Characterization of the phylogenetic diversity of five novel species belonging to the genus Bifidobacterium.</title>
        <authorList>
            <person name="Lugli G.A."/>
            <person name="Duranti S."/>
            <person name="Milani C."/>
        </authorList>
    </citation>
    <scope>NUCLEOTIDE SEQUENCE [LARGE SCALE GENOMIC DNA]</scope>
    <source>
        <strain evidence="7 8">2036B</strain>
    </source>
</reference>
<evidence type="ECO:0000256" key="5">
    <source>
        <dbReference type="SAM" id="SignalP"/>
    </source>
</evidence>
<dbReference type="EMBL" id="QXGM01000001">
    <property type="protein sequence ID" value="RSX56107.1"/>
    <property type="molecule type" value="Genomic_DNA"/>
</dbReference>
<comment type="subcellular location">
    <subcellularLocation>
        <location evidence="1">Cell envelope</location>
    </subcellularLocation>
</comment>
<dbReference type="Proteomes" id="UP000287609">
    <property type="component" value="Unassembled WGS sequence"/>
</dbReference>
<dbReference type="InterPro" id="IPR018313">
    <property type="entry name" value="SBP_3_CS"/>
</dbReference>
<organism evidence="7 8">
    <name type="scientific">Bifidobacterium dolichotidis</name>
    <dbReference type="NCBI Taxonomy" id="2306976"/>
    <lineage>
        <taxon>Bacteria</taxon>
        <taxon>Bacillati</taxon>
        <taxon>Actinomycetota</taxon>
        <taxon>Actinomycetes</taxon>
        <taxon>Bifidobacteriales</taxon>
        <taxon>Bifidobacteriaceae</taxon>
        <taxon>Bifidobacterium</taxon>
    </lineage>
</organism>
<dbReference type="Pfam" id="PF00497">
    <property type="entry name" value="SBP_bac_3"/>
    <property type="match status" value="1"/>
</dbReference>
<evidence type="ECO:0000256" key="3">
    <source>
        <dbReference type="ARBA" id="ARBA00022729"/>
    </source>
</evidence>
<keyword evidence="3 5" id="KW-0732">Signal</keyword>
<evidence type="ECO:0000256" key="4">
    <source>
        <dbReference type="RuleBase" id="RU003744"/>
    </source>
</evidence>
<dbReference type="SUPFAM" id="SSF53850">
    <property type="entry name" value="Periplasmic binding protein-like II"/>
    <property type="match status" value="1"/>
</dbReference>
<protein>
    <submittedName>
        <fullName evidence="7">ABC transporter substrate-binding protein</fullName>
    </submittedName>
</protein>
<gene>
    <name evidence="7" type="ORF">D2E26_0670</name>
</gene>
<evidence type="ECO:0000313" key="7">
    <source>
        <dbReference type="EMBL" id="RSX56107.1"/>
    </source>
</evidence>
<sequence>MQHNHTTTRHALRRAAAALTCLLTVGAASACGTSVKVMPQGQPDGPVLTIGVPAREPALSVLKQGEYSGFDVDVARYVAQVLGYGSSQITFRTVTPITADTMLENGDIALAVGIQAADSDEVSLSDSYLTVPNTFMVLDQGADTIRSTKQLEGSTVCAVEGTHDADSVEQAVSDVAVREESSYQKCVSALMSGAVQAVTGNEAIMRGLAQQAGTQYVAIMPDTYGSVGLKIGTPSSKPELVEMLNSAIKQMIQDGQWTAMTDQLQHNLPGLNDGKALPKPTNK</sequence>
<feature type="domain" description="Solute-binding protein family 3/N-terminal" evidence="6">
    <location>
        <begin position="47"/>
        <end position="268"/>
    </location>
</feature>
<feature type="signal peptide" evidence="5">
    <location>
        <begin position="1"/>
        <end position="30"/>
    </location>
</feature>
<feature type="chain" id="PRO_5019303199" evidence="5">
    <location>
        <begin position="31"/>
        <end position="283"/>
    </location>
</feature>
<dbReference type="Gene3D" id="3.40.190.10">
    <property type="entry name" value="Periplasmic binding protein-like II"/>
    <property type="match status" value="2"/>
</dbReference>
<evidence type="ECO:0000259" key="6">
    <source>
        <dbReference type="SMART" id="SM00062"/>
    </source>
</evidence>
<evidence type="ECO:0000256" key="1">
    <source>
        <dbReference type="ARBA" id="ARBA00004196"/>
    </source>
</evidence>
<dbReference type="OrthoDB" id="9807888at2"/>
<evidence type="ECO:0000256" key="2">
    <source>
        <dbReference type="ARBA" id="ARBA00010333"/>
    </source>
</evidence>
<dbReference type="GO" id="GO:0030313">
    <property type="term" value="C:cell envelope"/>
    <property type="evidence" value="ECO:0007669"/>
    <property type="project" value="UniProtKB-SubCell"/>
</dbReference>
<comment type="similarity">
    <text evidence="2 4">Belongs to the bacterial solute-binding protein 3 family.</text>
</comment>
<dbReference type="SMART" id="SM00062">
    <property type="entry name" value="PBPb"/>
    <property type="match status" value="1"/>
</dbReference>
<dbReference type="AlphaFoldDB" id="A0A430FTF1"/>